<dbReference type="GO" id="GO:0052689">
    <property type="term" value="F:carboxylic ester hydrolase activity"/>
    <property type="evidence" value="ECO:0007669"/>
    <property type="project" value="UniProtKB-KW"/>
</dbReference>
<dbReference type="Proteomes" id="UP000019118">
    <property type="component" value="Unassembled WGS sequence"/>
</dbReference>
<keyword evidence="3 6" id="KW-0378">Hydrolase</keyword>
<dbReference type="InterPro" id="IPR019826">
    <property type="entry name" value="Carboxylesterase_B_AS"/>
</dbReference>
<dbReference type="PROSITE" id="PS00122">
    <property type="entry name" value="CARBOXYLESTERASE_B_1"/>
    <property type="match status" value="1"/>
</dbReference>
<dbReference type="Pfam" id="PF00135">
    <property type="entry name" value="COesterase"/>
    <property type="match status" value="1"/>
</dbReference>
<keyword evidence="4" id="KW-1015">Disulfide bond</keyword>
<keyword evidence="2" id="KW-0719">Serine esterase</keyword>
<evidence type="ECO:0000259" key="7">
    <source>
        <dbReference type="Pfam" id="PF00135"/>
    </source>
</evidence>
<sequence length="569" mass="64920">MFGVKKMSLFLVLIHSFPCLLALDIVPDDLQIKLDNGILQGNKKYMKNGKTYFNFQGIPYAVPPLGKLRFKDPIPYKKWTGILNATQFGSNCVEMRLRQMTYTIIGQEDCLYLNVYTPQNPHAIRKLLPVMVWVYGGFFREGSASFYGPDYLMNESVLIVTFNYRTGFFGFLSTQDNIAPGNYGLKDVVLALKWVKKNIIKFGGDGNKITVFGESAGAAMIGYMLISRQSRNLFHAAIMESGTPLCPWALHRNARKVAFDLGVALGLTTNSSSTLIRFLQSQDLLKSSSHMIRVNLLNFIEVFDNGGPFGPVIEPESNQAFLTKGSFRAFQKGDFQRIPVIVGMNSQESKYLNSLLPSTRPILFLYDVSPSSLARTAMNVKYPRNKSIVGAKIKQFYFKYNSFIRGTDAEFAEYFSDDLFVRPITKTAQLMSKYIPVYFYVYNFEGAMGKLWLEFGSAENNNVKGVAHATELWYLWKAGWTKQTFQNTEEELTSERLVKLWTNFATYGNPTPEPQSSLQNLKWPKVQTFDQEYLYIGKALKVDRNFKKASIQFWDNLYRNYSNGPFETY</sequence>
<feature type="signal peptide" evidence="6">
    <location>
        <begin position="1"/>
        <end position="22"/>
    </location>
</feature>
<name>A0AAR5P144_DENPD</name>
<keyword evidence="5" id="KW-0325">Glycoprotein</keyword>
<organism evidence="8 9">
    <name type="scientific">Dendroctonus ponderosae</name>
    <name type="common">Mountain pine beetle</name>
    <dbReference type="NCBI Taxonomy" id="77166"/>
    <lineage>
        <taxon>Eukaryota</taxon>
        <taxon>Metazoa</taxon>
        <taxon>Ecdysozoa</taxon>
        <taxon>Arthropoda</taxon>
        <taxon>Hexapoda</taxon>
        <taxon>Insecta</taxon>
        <taxon>Pterygota</taxon>
        <taxon>Neoptera</taxon>
        <taxon>Endopterygota</taxon>
        <taxon>Coleoptera</taxon>
        <taxon>Polyphaga</taxon>
        <taxon>Cucujiformia</taxon>
        <taxon>Curculionidae</taxon>
        <taxon>Scolytinae</taxon>
        <taxon>Dendroctonus</taxon>
    </lineage>
</organism>
<dbReference type="AlphaFoldDB" id="A0AAR5P144"/>
<reference evidence="8" key="2">
    <citation type="submission" date="2024-08" db="UniProtKB">
        <authorList>
            <consortium name="EnsemblMetazoa"/>
        </authorList>
    </citation>
    <scope>IDENTIFICATION</scope>
</reference>
<comment type="similarity">
    <text evidence="1 6">Belongs to the type-B carboxylesterase/lipase family.</text>
</comment>
<feature type="domain" description="Carboxylesterase type B" evidence="7">
    <location>
        <begin position="29"/>
        <end position="554"/>
    </location>
</feature>
<proteinExistence type="inferred from homology"/>
<dbReference type="PANTHER" id="PTHR43142">
    <property type="entry name" value="CARBOXYLIC ESTER HYDROLASE"/>
    <property type="match status" value="1"/>
</dbReference>
<keyword evidence="9" id="KW-1185">Reference proteome</keyword>
<evidence type="ECO:0000256" key="5">
    <source>
        <dbReference type="ARBA" id="ARBA00023180"/>
    </source>
</evidence>
<dbReference type="KEGG" id="dpa:109533652"/>
<evidence type="ECO:0000256" key="2">
    <source>
        <dbReference type="ARBA" id="ARBA00022487"/>
    </source>
</evidence>
<dbReference type="GeneID" id="109533652"/>
<dbReference type="PANTHER" id="PTHR43142:SF1">
    <property type="entry name" value="CARBOXYLIC ESTER HYDROLASE"/>
    <property type="match status" value="1"/>
</dbReference>
<evidence type="ECO:0000256" key="3">
    <source>
        <dbReference type="ARBA" id="ARBA00022801"/>
    </source>
</evidence>
<dbReference type="EC" id="3.1.1.-" evidence="6"/>
<evidence type="ECO:0000313" key="8">
    <source>
        <dbReference type="EnsemblMetazoa" id="XP_019754592.1"/>
    </source>
</evidence>
<evidence type="ECO:0000256" key="1">
    <source>
        <dbReference type="ARBA" id="ARBA00005964"/>
    </source>
</evidence>
<dbReference type="InterPro" id="IPR002018">
    <property type="entry name" value="CarbesteraseB"/>
</dbReference>
<reference evidence="9" key="1">
    <citation type="journal article" date="2013" name="Genome Biol.">
        <title>Draft genome of the mountain pine beetle, Dendroctonus ponderosae Hopkins, a major forest pest.</title>
        <authorList>
            <person name="Keeling C.I."/>
            <person name="Yuen M.M."/>
            <person name="Liao N.Y."/>
            <person name="Docking T.R."/>
            <person name="Chan S.K."/>
            <person name="Taylor G.A."/>
            <person name="Palmquist D.L."/>
            <person name="Jackman S.D."/>
            <person name="Nguyen A."/>
            <person name="Li M."/>
            <person name="Henderson H."/>
            <person name="Janes J.K."/>
            <person name="Zhao Y."/>
            <person name="Pandoh P."/>
            <person name="Moore R."/>
            <person name="Sperling F.A."/>
            <person name="Huber D.P."/>
            <person name="Birol I."/>
            <person name="Jones S.J."/>
            <person name="Bohlmann J."/>
        </authorList>
    </citation>
    <scope>NUCLEOTIDE SEQUENCE</scope>
</reference>
<evidence type="ECO:0000313" key="9">
    <source>
        <dbReference type="Proteomes" id="UP000019118"/>
    </source>
</evidence>
<dbReference type="PROSITE" id="PS00941">
    <property type="entry name" value="CARBOXYLESTERASE_B_2"/>
    <property type="match status" value="1"/>
</dbReference>
<accession>A0AAR5P144</accession>
<feature type="chain" id="PRO_5043086880" description="Carboxylic ester hydrolase" evidence="6">
    <location>
        <begin position="23"/>
        <end position="569"/>
    </location>
</feature>
<protein>
    <recommendedName>
        <fullName evidence="6">Carboxylic ester hydrolase</fullName>
        <ecNumber evidence="6">3.1.1.-</ecNumber>
    </recommendedName>
</protein>
<dbReference type="SUPFAM" id="SSF53474">
    <property type="entry name" value="alpha/beta-Hydrolases"/>
    <property type="match status" value="1"/>
</dbReference>
<dbReference type="InterPro" id="IPR029058">
    <property type="entry name" value="AB_hydrolase_fold"/>
</dbReference>
<evidence type="ECO:0000256" key="4">
    <source>
        <dbReference type="ARBA" id="ARBA00023157"/>
    </source>
</evidence>
<dbReference type="EnsemblMetazoa" id="XM_019899033.1">
    <property type="protein sequence ID" value="XP_019754592.1"/>
    <property type="gene ID" value="LOC109533652"/>
</dbReference>
<evidence type="ECO:0000256" key="6">
    <source>
        <dbReference type="RuleBase" id="RU361235"/>
    </source>
</evidence>
<dbReference type="Gene3D" id="3.40.50.1820">
    <property type="entry name" value="alpha/beta hydrolase"/>
    <property type="match status" value="1"/>
</dbReference>
<dbReference type="InterPro" id="IPR019819">
    <property type="entry name" value="Carboxylesterase_B_CS"/>
</dbReference>
<keyword evidence="6" id="KW-0732">Signal</keyword>